<dbReference type="EMBL" id="OKRB01000087">
    <property type="protein sequence ID" value="SPE21357.1"/>
    <property type="molecule type" value="Genomic_DNA"/>
</dbReference>
<name>A0A2N9LDK9_9BACT</name>
<evidence type="ECO:0000313" key="2">
    <source>
        <dbReference type="Proteomes" id="UP000239735"/>
    </source>
</evidence>
<proteinExistence type="predicted"/>
<sequence length="100" mass="10730">MFAAPQVFDLIVQQRDIYKWDFVFLGANQDAIATAAKMGIAAASAMPYVANKTATTNAVNATSAAVRRSRSTGQNVSYTSLERKAAVVEDEGDLFNNHAS</sequence>
<evidence type="ECO:0000313" key="1">
    <source>
        <dbReference type="EMBL" id="SPE21357.1"/>
    </source>
</evidence>
<gene>
    <name evidence="1" type="ORF">SBA5_300001</name>
</gene>
<dbReference type="Proteomes" id="UP000239735">
    <property type="component" value="Unassembled WGS sequence"/>
</dbReference>
<accession>A0A2N9LDK9</accession>
<organism evidence="1 2">
    <name type="scientific">Candidatus Sulfuritelmatomonas gaucii</name>
    <dbReference type="NCBI Taxonomy" id="2043161"/>
    <lineage>
        <taxon>Bacteria</taxon>
        <taxon>Pseudomonadati</taxon>
        <taxon>Acidobacteriota</taxon>
        <taxon>Terriglobia</taxon>
        <taxon>Terriglobales</taxon>
        <taxon>Acidobacteriaceae</taxon>
        <taxon>Candidatus Sulfuritelmatomonas</taxon>
    </lineage>
</organism>
<protein>
    <submittedName>
        <fullName evidence="1">Uncharacterized protein</fullName>
    </submittedName>
</protein>
<reference evidence="2" key="1">
    <citation type="submission" date="2018-02" db="EMBL/GenBank/DDBJ databases">
        <authorList>
            <person name="Hausmann B."/>
        </authorList>
    </citation>
    <scope>NUCLEOTIDE SEQUENCE [LARGE SCALE GENOMIC DNA]</scope>
    <source>
        <strain evidence="2">Peat soil MAG SbA5</strain>
    </source>
</reference>
<dbReference type="OrthoDB" id="9790144at2"/>
<dbReference type="AlphaFoldDB" id="A0A2N9LDK9"/>